<organism evidence="1 2">
    <name type="scientific">Senna tora</name>
    <dbReference type="NCBI Taxonomy" id="362788"/>
    <lineage>
        <taxon>Eukaryota</taxon>
        <taxon>Viridiplantae</taxon>
        <taxon>Streptophyta</taxon>
        <taxon>Embryophyta</taxon>
        <taxon>Tracheophyta</taxon>
        <taxon>Spermatophyta</taxon>
        <taxon>Magnoliopsida</taxon>
        <taxon>eudicotyledons</taxon>
        <taxon>Gunneridae</taxon>
        <taxon>Pentapetalae</taxon>
        <taxon>rosids</taxon>
        <taxon>fabids</taxon>
        <taxon>Fabales</taxon>
        <taxon>Fabaceae</taxon>
        <taxon>Caesalpinioideae</taxon>
        <taxon>Cassia clade</taxon>
        <taxon>Senna</taxon>
    </lineage>
</organism>
<name>A0A834SDM6_9FABA</name>
<keyword evidence="2" id="KW-1185">Reference proteome</keyword>
<reference evidence="1" key="1">
    <citation type="submission" date="2020-09" db="EMBL/GenBank/DDBJ databases">
        <title>Genome-Enabled Discovery of Anthraquinone Biosynthesis in Senna tora.</title>
        <authorList>
            <person name="Kang S.-H."/>
            <person name="Pandey R.P."/>
            <person name="Lee C.-M."/>
            <person name="Sim J.-S."/>
            <person name="Jeong J.-T."/>
            <person name="Choi B.-S."/>
            <person name="Jung M."/>
            <person name="Ginzburg D."/>
            <person name="Zhao K."/>
            <person name="Won S.Y."/>
            <person name="Oh T.-J."/>
            <person name="Yu Y."/>
            <person name="Kim N.-H."/>
            <person name="Lee O.R."/>
            <person name="Lee T.-H."/>
            <person name="Bashyal P."/>
            <person name="Kim T.-S."/>
            <person name="Lee W.-H."/>
            <person name="Kawkins C."/>
            <person name="Kim C.-K."/>
            <person name="Kim J.S."/>
            <person name="Ahn B.O."/>
            <person name="Rhee S.Y."/>
            <person name="Sohng J.K."/>
        </authorList>
    </citation>
    <scope>NUCLEOTIDE SEQUENCE</scope>
    <source>
        <tissue evidence="1">Leaf</tissue>
    </source>
</reference>
<dbReference type="EMBL" id="JAAIUW010000050">
    <property type="protein sequence ID" value="KAF7801011.1"/>
    <property type="molecule type" value="Genomic_DNA"/>
</dbReference>
<sequence>MKLLIAFNIAERTWVSYDVSINMIGDQFYFCEVDGLVGIITWTSGSLEITRHYNLFVKRNSSHGTAIFRTVDLNKGICYKEVFQLSRR</sequence>
<accession>A0A834SDM6</accession>
<protein>
    <submittedName>
        <fullName evidence="1">Uncharacterized protein</fullName>
    </submittedName>
</protein>
<comment type="caution">
    <text evidence="1">The sequence shown here is derived from an EMBL/GenBank/DDBJ whole genome shotgun (WGS) entry which is preliminary data.</text>
</comment>
<dbReference type="Proteomes" id="UP000634136">
    <property type="component" value="Unassembled WGS sequence"/>
</dbReference>
<proteinExistence type="predicted"/>
<evidence type="ECO:0000313" key="2">
    <source>
        <dbReference type="Proteomes" id="UP000634136"/>
    </source>
</evidence>
<evidence type="ECO:0000313" key="1">
    <source>
        <dbReference type="EMBL" id="KAF7801011.1"/>
    </source>
</evidence>
<dbReference type="AlphaFoldDB" id="A0A834SDM6"/>
<gene>
    <name evidence="1" type="ORF">G2W53_044457</name>
</gene>